<dbReference type="SUPFAM" id="SSF56529">
    <property type="entry name" value="FAH"/>
    <property type="match status" value="1"/>
</dbReference>
<reference evidence="4 5" key="1">
    <citation type="submission" date="2018-05" db="EMBL/GenBank/DDBJ databases">
        <title>Genomic Encyclopedia of Type Strains, Phase IV (KMG-IV): sequencing the most valuable type-strain genomes for metagenomic binning, comparative biology and taxonomic classification.</title>
        <authorList>
            <person name="Goeker M."/>
        </authorList>
    </citation>
    <scope>NUCLEOTIDE SEQUENCE [LARGE SCALE GENOMIC DNA]</scope>
    <source>
        <strain evidence="4 5">DSM 22440</strain>
    </source>
</reference>
<evidence type="ECO:0000313" key="5">
    <source>
        <dbReference type="Proteomes" id="UP000247922"/>
    </source>
</evidence>
<dbReference type="FunFam" id="3.90.850.10:FF:000002">
    <property type="entry name" value="2-hydroxyhepta-2,4-diene-1,7-dioate isomerase"/>
    <property type="match status" value="1"/>
</dbReference>
<keyword evidence="5" id="KW-1185">Reference proteome</keyword>
<dbReference type="InterPro" id="IPR036663">
    <property type="entry name" value="Fumarylacetoacetase_C_sf"/>
</dbReference>
<proteinExistence type="inferred from homology"/>
<dbReference type="GO" id="GO:0019752">
    <property type="term" value="P:carboxylic acid metabolic process"/>
    <property type="evidence" value="ECO:0007669"/>
    <property type="project" value="UniProtKB-ARBA"/>
</dbReference>
<keyword evidence="2" id="KW-0479">Metal-binding</keyword>
<accession>A0A2V3WC78</accession>
<dbReference type="GO" id="GO:0046872">
    <property type="term" value="F:metal ion binding"/>
    <property type="evidence" value="ECO:0007669"/>
    <property type="project" value="UniProtKB-KW"/>
</dbReference>
<dbReference type="AlphaFoldDB" id="A0A2V3WC78"/>
<evidence type="ECO:0000259" key="3">
    <source>
        <dbReference type="Pfam" id="PF01557"/>
    </source>
</evidence>
<dbReference type="GO" id="GO:0016787">
    <property type="term" value="F:hydrolase activity"/>
    <property type="evidence" value="ECO:0007669"/>
    <property type="project" value="UniProtKB-KW"/>
</dbReference>
<keyword evidence="4" id="KW-0378">Hydrolase</keyword>
<name>A0A2V3WC78_9BACI</name>
<keyword evidence="4" id="KW-0670">Pyruvate</keyword>
<dbReference type="Proteomes" id="UP000247922">
    <property type="component" value="Unassembled WGS sequence"/>
</dbReference>
<dbReference type="Gene3D" id="3.90.850.10">
    <property type="entry name" value="Fumarylacetoacetase-like, C-terminal domain"/>
    <property type="match status" value="1"/>
</dbReference>
<sequence length="298" mass="33038">MKFVTYRLKTEKEPYQMGVLNHATVYDLASLINQSEDPVLQDLNSNPDHFYTTLPEDFTIIEAALLALDYRAGFSLNEVKLGPVVTAPQKIICIGTNYKDHVLEMGHQMPEYPVLFSKFSNALIGTEDVIEGRGKTDALDYEVELAVVIGKRATEVSERNAFDYVLGYTIANDTSARDLQKRTPQWLQGKSLDHSTPIGPYLVTKEEVPDPENLKIQSFVNGELRQTSNTNQLIFSIAHLIAFISDLMTLEPGDIILTGTPAGVGFARDPQALLSDGDTVSMTIEKLGTLNNEVKVSR</sequence>
<dbReference type="PANTHER" id="PTHR42796:SF4">
    <property type="entry name" value="FUMARYLACETOACETATE HYDROLASE DOMAIN-CONTAINING PROTEIN 2A"/>
    <property type="match status" value="1"/>
</dbReference>
<dbReference type="InterPro" id="IPR051121">
    <property type="entry name" value="FAH"/>
</dbReference>
<dbReference type="EMBL" id="QJJR01000003">
    <property type="protein sequence ID" value="PXW92169.1"/>
    <property type="molecule type" value="Genomic_DNA"/>
</dbReference>
<feature type="domain" description="Fumarylacetoacetase-like C-terminal" evidence="3">
    <location>
        <begin position="90"/>
        <end position="294"/>
    </location>
</feature>
<dbReference type="Pfam" id="PF01557">
    <property type="entry name" value="FAA_hydrolase"/>
    <property type="match status" value="1"/>
</dbReference>
<protein>
    <submittedName>
        <fullName evidence="4">Acylpyruvate hydrolase</fullName>
    </submittedName>
</protein>
<dbReference type="OrthoDB" id="9805307at2"/>
<dbReference type="GO" id="GO:0016853">
    <property type="term" value="F:isomerase activity"/>
    <property type="evidence" value="ECO:0007669"/>
    <property type="project" value="UniProtKB-ARBA"/>
</dbReference>
<dbReference type="InterPro" id="IPR011234">
    <property type="entry name" value="Fumarylacetoacetase-like_C"/>
</dbReference>
<dbReference type="RefSeq" id="WP_110250798.1">
    <property type="nucleotide sequence ID" value="NZ_QJJR01000003.1"/>
</dbReference>
<comment type="caution">
    <text evidence="4">The sequence shown here is derived from an EMBL/GenBank/DDBJ whole genome shotgun (WGS) entry which is preliminary data.</text>
</comment>
<organism evidence="4 5">
    <name type="scientific">Streptohalobacillus salinus</name>
    <dbReference type="NCBI Taxonomy" id="621096"/>
    <lineage>
        <taxon>Bacteria</taxon>
        <taxon>Bacillati</taxon>
        <taxon>Bacillota</taxon>
        <taxon>Bacilli</taxon>
        <taxon>Bacillales</taxon>
        <taxon>Bacillaceae</taxon>
        <taxon>Streptohalobacillus</taxon>
    </lineage>
</organism>
<dbReference type="PANTHER" id="PTHR42796">
    <property type="entry name" value="FUMARYLACETOACETATE HYDROLASE DOMAIN-CONTAINING PROTEIN 2A-RELATED"/>
    <property type="match status" value="1"/>
</dbReference>
<evidence type="ECO:0000313" key="4">
    <source>
        <dbReference type="EMBL" id="PXW92169.1"/>
    </source>
</evidence>
<comment type="similarity">
    <text evidence="1">Belongs to the FAH family.</text>
</comment>
<gene>
    <name evidence="4" type="ORF">DES38_103188</name>
</gene>
<evidence type="ECO:0000256" key="2">
    <source>
        <dbReference type="ARBA" id="ARBA00022723"/>
    </source>
</evidence>
<evidence type="ECO:0000256" key="1">
    <source>
        <dbReference type="ARBA" id="ARBA00010211"/>
    </source>
</evidence>